<dbReference type="EMBL" id="JAPQKN010000002">
    <property type="protein sequence ID" value="KAJ5168306.1"/>
    <property type="molecule type" value="Genomic_DNA"/>
</dbReference>
<evidence type="ECO:0000256" key="2">
    <source>
        <dbReference type="RuleBase" id="RU003682"/>
    </source>
</evidence>
<reference evidence="4" key="2">
    <citation type="journal article" date="2023" name="IMA Fungus">
        <title>Comparative genomic study of the Penicillium genus elucidates a diverse pangenome and 15 lateral gene transfer events.</title>
        <authorList>
            <person name="Petersen C."/>
            <person name="Sorensen T."/>
            <person name="Nielsen M.R."/>
            <person name="Sondergaard T.E."/>
            <person name="Sorensen J.L."/>
            <person name="Fitzpatrick D.A."/>
            <person name="Frisvad J.C."/>
            <person name="Nielsen K.L."/>
        </authorList>
    </citation>
    <scope>NUCLEOTIDE SEQUENCE</scope>
    <source>
        <strain evidence="4">IBT 26290</strain>
    </source>
</reference>
<dbReference type="Pfam" id="PF14226">
    <property type="entry name" value="DIOX_N"/>
    <property type="match status" value="1"/>
</dbReference>
<accession>A0A9W9I5K9</accession>
<dbReference type="RefSeq" id="XP_056544767.1">
    <property type="nucleotide sequence ID" value="XM_056686025.1"/>
</dbReference>
<dbReference type="GO" id="GO:0016491">
    <property type="term" value="F:oxidoreductase activity"/>
    <property type="evidence" value="ECO:0007669"/>
    <property type="project" value="UniProtKB-KW"/>
</dbReference>
<dbReference type="GeneID" id="81425201"/>
<dbReference type="AlphaFoldDB" id="A0A9W9I5K9"/>
<sequence length="352" mass="39423">MNPPTSQTQIPVVDFAGWNSDGPGRQRVAQAIVAACKKVGFVYIVNHSLPDTLLEEAFHWSRLFFELPVGEKLLAPHPDGWAVHRGYSWPGLEKVSQAVSADNDEERATQLREVPDIKVSRAAAQYIVIGFSTLVVREENPMQPNQWIPEETLPGFRAFMNRFYWEGFRVGGEILQALAAGLGLEDENHLLQKHSGHNNQLRLLYYPPVPADALEQQRVARCPAHTDWSSITLLFQDDCGGLEVEDVNNPGQFVPATPIKNAIVMNVGDLLQRWSNDQLRSTSHRVTLPPLADRIEGEGRITRRRFSIPYFLAPDPDSVIECIPSCTGPSEPAKYEPITQAGYNQMRAAMQY</sequence>
<keyword evidence="2" id="KW-0408">Iron</keyword>
<dbReference type="Proteomes" id="UP001149163">
    <property type="component" value="Unassembled WGS sequence"/>
</dbReference>
<feature type="domain" description="Fe2OG dioxygenase" evidence="3">
    <location>
        <begin position="197"/>
        <end position="314"/>
    </location>
</feature>
<evidence type="ECO:0000313" key="5">
    <source>
        <dbReference type="Proteomes" id="UP001149163"/>
    </source>
</evidence>
<dbReference type="Gene3D" id="2.60.120.330">
    <property type="entry name" value="B-lactam Antibiotic, Isopenicillin N Synthase, Chain"/>
    <property type="match status" value="1"/>
</dbReference>
<evidence type="ECO:0000259" key="3">
    <source>
        <dbReference type="PROSITE" id="PS51471"/>
    </source>
</evidence>
<evidence type="ECO:0000256" key="1">
    <source>
        <dbReference type="ARBA" id="ARBA00008056"/>
    </source>
</evidence>
<dbReference type="PANTHER" id="PTHR47990">
    <property type="entry name" value="2-OXOGLUTARATE (2OG) AND FE(II)-DEPENDENT OXYGENASE SUPERFAMILY PROTEIN-RELATED"/>
    <property type="match status" value="1"/>
</dbReference>
<protein>
    <recommendedName>
        <fullName evidence="3">Fe2OG dioxygenase domain-containing protein</fullName>
    </recommendedName>
</protein>
<dbReference type="GO" id="GO:0044283">
    <property type="term" value="P:small molecule biosynthetic process"/>
    <property type="evidence" value="ECO:0007669"/>
    <property type="project" value="UniProtKB-ARBA"/>
</dbReference>
<keyword evidence="5" id="KW-1185">Reference proteome</keyword>
<evidence type="ECO:0000313" key="4">
    <source>
        <dbReference type="EMBL" id="KAJ5168306.1"/>
    </source>
</evidence>
<organism evidence="4 5">
    <name type="scientific">Penicillium canariense</name>
    <dbReference type="NCBI Taxonomy" id="189055"/>
    <lineage>
        <taxon>Eukaryota</taxon>
        <taxon>Fungi</taxon>
        <taxon>Dikarya</taxon>
        <taxon>Ascomycota</taxon>
        <taxon>Pezizomycotina</taxon>
        <taxon>Eurotiomycetes</taxon>
        <taxon>Eurotiomycetidae</taxon>
        <taxon>Eurotiales</taxon>
        <taxon>Aspergillaceae</taxon>
        <taxon>Penicillium</taxon>
    </lineage>
</organism>
<dbReference type="InterPro" id="IPR050231">
    <property type="entry name" value="Iron_ascorbate_oxido_reductase"/>
</dbReference>
<comment type="similarity">
    <text evidence="1 2">Belongs to the iron/ascorbate-dependent oxidoreductase family.</text>
</comment>
<dbReference type="SUPFAM" id="SSF51197">
    <property type="entry name" value="Clavaminate synthase-like"/>
    <property type="match status" value="1"/>
</dbReference>
<keyword evidence="2" id="KW-0560">Oxidoreductase</keyword>
<dbReference type="Pfam" id="PF03171">
    <property type="entry name" value="2OG-FeII_Oxy"/>
    <property type="match status" value="1"/>
</dbReference>
<dbReference type="PROSITE" id="PS51471">
    <property type="entry name" value="FE2OG_OXY"/>
    <property type="match status" value="1"/>
</dbReference>
<dbReference type="GO" id="GO:0046872">
    <property type="term" value="F:metal ion binding"/>
    <property type="evidence" value="ECO:0007669"/>
    <property type="project" value="UniProtKB-KW"/>
</dbReference>
<dbReference type="InterPro" id="IPR044861">
    <property type="entry name" value="IPNS-like_FE2OG_OXY"/>
</dbReference>
<dbReference type="OrthoDB" id="288590at2759"/>
<reference evidence="4" key="1">
    <citation type="submission" date="2022-11" db="EMBL/GenBank/DDBJ databases">
        <authorList>
            <person name="Petersen C."/>
        </authorList>
    </citation>
    <scope>NUCLEOTIDE SEQUENCE</scope>
    <source>
        <strain evidence="4">IBT 26290</strain>
    </source>
</reference>
<keyword evidence="2" id="KW-0479">Metal-binding</keyword>
<dbReference type="InterPro" id="IPR005123">
    <property type="entry name" value="Oxoglu/Fe-dep_dioxygenase_dom"/>
</dbReference>
<proteinExistence type="inferred from homology"/>
<name>A0A9W9I5K9_9EURO</name>
<dbReference type="PRINTS" id="PR00682">
    <property type="entry name" value="IPNSYNTHASE"/>
</dbReference>
<dbReference type="InterPro" id="IPR027443">
    <property type="entry name" value="IPNS-like_sf"/>
</dbReference>
<comment type="caution">
    <text evidence="4">The sequence shown here is derived from an EMBL/GenBank/DDBJ whole genome shotgun (WGS) entry which is preliminary data.</text>
</comment>
<gene>
    <name evidence="4" type="ORF">N7482_003900</name>
</gene>
<dbReference type="InterPro" id="IPR026992">
    <property type="entry name" value="DIOX_N"/>
</dbReference>